<protein>
    <submittedName>
        <fullName evidence="1">Uncharacterized protein</fullName>
    </submittedName>
</protein>
<accession>A0AAE3QHV6</accession>
<evidence type="ECO:0000313" key="2">
    <source>
        <dbReference type="Proteomes" id="UP001161580"/>
    </source>
</evidence>
<name>A0AAE3QHV6_9HYPH</name>
<comment type="caution">
    <text evidence="1">The sequence shown here is derived from an EMBL/GenBank/DDBJ whole genome shotgun (WGS) entry which is preliminary data.</text>
</comment>
<reference evidence="1" key="1">
    <citation type="submission" date="2022-03" db="EMBL/GenBank/DDBJ databases">
        <title>Fererhizobium litorale gen. nov., sp. nov., isolated from sandy sediments of the Sea of Japan seashore.</title>
        <authorList>
            <person name="Romanenko L."/>
            <person name="Kurilenko V."/>
            <person name="Otstavnykh N."/>
            <person name="Svetashev V."/>
            <person name="Tekutyeva L."/>
            <person name="Isaeva M."/>
            <person name="Mikhailov V."/>
        </authorList>
    </citation>
    <scope>NUCLEOTIDE SEQUENCE</scope>
    <source>
        <strain evidence="1">KMM 9576</strain>
    </source>
</reference>
<gene>
    <name evidence="1" type="ORF">MRS75_15405</name>
</gene>
<dbReference type="RefSeq" id="WP_311787951.1">
    <property type="nucleotide sequence ID" value="NZ_JALDYY010000012.1"/>
</dbReference>
<proteinExistence type="predicted"/>
<sequence>MSPYRLQTLIDRIRNPFCGMPHSVARARRSAASEIARLPPELRDDLGYGQDGASGPGYLGSAGIGVIITIHLQK</sequence>
<keyword evidence="2" id="KW-1185">Reference proteome</keyword>
<dbReference type="EMBL" id="JALDYZ010000008">
    <property type="protein sequence ID" value="MDI7923464.1"/>
    <property type="molecule type" value="Genomic_DNA"/>
</dbReference>
<dbReference type="Proteomes" id="UP001161580">
    <property type="component" value="Unassembled WGS sequence"/>
</dbReference>
<evidence type="ECO:0000313" key="1">
    <source>
        <dbReference type="EMBL" id="MDI7923464.1"/>
    </source>
</evidence>
<dbReference type="AlphaFoldDB" id="A0AAE3QHV6"/>
<organism evidence="1 2">
    <name type="scientific">Ferirhizobium litorale</name>
    <dbReference type="NCBI Taxonomy" id="2927786"/>
    <lineage>
        <taxon>Bacteria</taxon>
        <taxon>Pseudomonadati</taxon>
        <taxon>Pseudomonadota</taxon>
        <taxon>Alphaproteobacteria</taxon>
        <taxon>Hyphomicrobiales</taxon>
        <taxon>Rhizobiaceae</taxon>
        <taxon>Ferirhizobium</taxon>
    </lineage>
</organism>